<dbReference type="eggNOG" id="COG1040">
    <property type="taxonomic scope" value="Bacteria"/>
</dbReference>
<name>R8B593_9GAMM</name>
<sequence length="134" mass="15009">MAGLSEHLSRHLQTRPELRPDLIVPAPMHRKRRRQRGFNQAEDIAEQLSLALNVPWSATRIRRLRHARPQRELGREARLHNLRGMFEVCGSVPARIALVDDVVTTGATARMLATALIDAGAEDVQVWALARTPG</sequence>
<protein>
    <submittedName>
        <fullName evidence="3">Competence protein F</fullName>
    </submittedName>
</protein>
<accession>R8B593</accession>
<proteinExistence type="inferred from homology"/>
<comment type="similarity">
    <text evidence="1">Belongs to the ComF/GntX family.</text>
</comment>
<dbReference type="InterPro" id="IPR029057">
    <property type="entry name" value="PRTase-like"/>
</dbReference>
<dbReference type="SUPFAM" id="SSF53271">
    <property type="entry name" value="PRTase-like"/>
    <property type="match status" value="1"/>
</dbReference>
<dbReference type="EMBL" id="ASAD01000004">
    <property type="protein sequence ID" value="EON93785.1"/>
    <property type="molecule type" value="Genomic_DNA"/>
</dbReference>
<dbReference type="STRING" id="1318628.MARLIPOL_01735"/>
<dbReference type="PANTHER" id="PTHR47505">
    <property type="entry name" value="DNA UTILIZATION PROTEIN YHGH"/>
    <property type="match status" value="1"/>
</dbReference>
<dbReference type="AlphaFoldDB" id="R8B593"/>
<evidence type="ECO:0000313" key="4">
    <source>
        <dbReference type="Proteomes" id="UP000016540"/>
    </source>
</evidence>
<dbReference type="PANTHER" id="PTHR47505:SF1">
    <property type="entry name" value="DNA UTILIZATION PROTEIN YHGH"/>
    <property type="match status" value="1"/>
</dbReference>
<evidence type="ECO:0000313" key="3">
    <source>
        <dbReference type="EMBL" id="EON93785.1"/>
    </source>
</evidence>
<feature type="region of interest" description="Disordered" evidence="2">
    <location>
        <begin position="1"/>
        <end position="32"/>
    </location>
</feature>
<dbReference type="HOGENOM" id="CLU_054549_5_1_6"/>
<keyword evidence="4" id="KW-1185">Reference proteome</keyword>
<dbReference type="PATRIC" id="fig|1318628.3.peg.344"/>
<dbReference type="CDD" id="cd06223">
    <property type="entry name" value="PRTases_typeI"/>
    <property type="match status" value="1"/>
</dbReference>
<dbReference type="Proteomes" id="UP000016540">
    <property type="component" value="Unassembled WGS sequence"/>
</dbReference>
<gene>
    <name evidence="3" type="ORF">MARLIPOL_01735</name>
</gene>
<comment type="caution">
    <text evidence="3">The sequence shown here is derived from an EMBL/GenBank/DDBJ whole genome shotgun (WGS) entry which is preliminary data.</text>
</comment>
<dbReference type="Gene3D" id="3.40.50.2020">
    <property type="match status" value="1"/>
</dbReference>
<dbReference type="InterPro" id="IPR051910">
    <property type="entry name" value="ComF/GntX_DNA_util-trans"/>
</dbReference>
<organism evidence="3 4">
    <name type="scientific">Marinobacter lipolyticus SM19</name>
    <dbReference type="NCBI Taxonomy" id="1318628"/>
    <lineage>
        <taxon>Bacteria</taxon>
        <taxon>Pseudomonadati</taxon>
        <taxon>Pseudomonadota</taxon>
        <taxon>Gammaproteobacteria</taxon>
        <taxon>Pseudomonadales</taxon>
        <taxon>Marinobacteraceae</taxon>
        <taxon>Marinobacter</taxon>
    </lineage>
</organism>
<dbReference type="InterPro" id="IPR000836">
    <property type="entry name" value="PRTase_dom"/>
</dbReference>
<evidence type="ECO:0000256" key="1">
    <source>
        <dbReference type="ARBA" id="ARBA00008007"/>
    </source>
</evidence>
<evidence type="ECO:0000256" key="2">
    <source>
        <dbReference type="SAM" id="MobiDB-lite"/>
    </source>
</evidence>
<reference evidence="3 4" key="1">
    <citation type="journal article" date="2013" name="Genome Announc.">
        <title>Draft Genome Sequence of the Moderately Halophilic Bacterium Marinobacter lipolyticus Strain SM19.</title>
        <authorList>
            <person name="Papke R.T."/>
            <person name="de la Haba R.R."/>
            <person name="Infante-Dominguez C."/>
            <person name="Perez D."/>
            <person name="Sanchez-Porro C."/>
            <person name="Lapierre P."/>
            <person name="Ventosa A."/>
        </authorList>
    </citation>
    <scope>NUCLEOTIDE SEQUENCE [LARGE SCALE GENOMIC DNA]</scope>
    <source>
        <strain evidence="3 4">SM19</strain>
    </source>
</reference>